<proteinExistence type="predicted"/>
<sequence length="211" mass="24286">MMKSENRVTSVYNVVDFKSKLNLPREYCCNAILGSYVSAKCDEIEKMPFWEMVKMVQEGLGGVTDEFVKSSIDWMEINKDDENGVNILVQGDAKEMESYDYAWILSTKEDEKIRSDARAVVRVHFPDNHTLEFTFHPWETIQTLVDVLNEVISRPDVPFHLFTTPPSKPKKQLNEFYLDFYCVGLVPCGVVYFQSDVPKGSLLKEDVTSLF</sequence>
<dbReference type="InterPro" id="IPR029071">
    <property type="entry name" value="Ubiquitin-like_domsf"/>
</dbReference>
<comment type="caution">
    <text evidence="1">The sequence shown here is derived from an EMBL/GenBank/DDBJ whole genome shotgun (WGS) entry which is preliminary data.</text>
</comment>
<organism evidence="1 2">
    <name type="scientific">Castilleja foliolosa</name>
    <dbReference type="NCBI Taxonomy" id="1961234"/>
    <lineage>
        <taxon>Eukaryota</taxon>
        <taxon>Viridiplantae</taxon>
        <taxon>Streptophyta</taxon>
        <taxon>Embryophyta</taxon>
        <taxon>Tracheophyta</taxon>
        <taxon>Spermatophyta</taxon>
        <taxon>Magnoliopsida</taxon>
        <taxon>eudicotyledons</taxon>
        <taxon>Gunneridae</taxon>
        <taxon>Pentapetalae</taxon>
        <taxon>asterids</taxon>
        <taxon>lamiids</taxon>
        <taxon>Lamiales</taxon>
        <taxon>Orobanchaceae</taxon>
        <taxon>Pedicularideae</taxon>
        <taxon>Castillejinae</taxon>
        <taxon>Castilleja</taxon>
    </lineage>
</organism>
<dbReference type="CDD" id="cd16118">
    <property type="entry name" value="UBX2_UBXN9"/>
    <property type="match status" value="1"/>
</dbReference>
<dbReference type="Pfam" id="PF02458">
    <property type="entry name" value="Transferase"/>
    <property type="match status" value="1"/>
</dbReference>
<dbReference type="EMBL" id="JAVIJP010000017">
    <property type="protein sequence ID" value="KAL3639654.1"/>
    <property type="molecule type" value="Genomic_DNA"/>
</dbReference>
<dbReference type="Proteomes" id="UP001632038">
    <property type="component" value="Unassembled WGS sequence"/>
</dbReference>
<dbReference type="InterPro" id="IPR044232">
    <property type="entry name" value="PUX1"/>
</dbReference>
<keyword evidence="2" id="KW-1185">Reference proteome</keyword>
<reference evidence="2" key="1">
    <citation type="journal article" date="2024" name="IScience">
        <title>Strigolactones Initiate the Formation of Haustorium-like Structures in Castilleja.</title>
        <authorList>
            <person name="Buerger M."/>
            <person name="Peterson D."/>
            <person name="Chory J."/>
        </authorList>
    </citation>
    <scope>NUCLEOTIDE SEQUENCE [LARGE SCALE GENOMIC DNA]</scope>
</reference>
<gene>
    <name evidence="1" type="primary">PUX1_4</name>
    <name evidence="1" type="ORF">CASFOL_014622</name>
</gene>
<dbReference type="AlphaFoldDB" id="A0ABD3DEX6"/>
<dbReference type="SUPFAM" id="SSF54236">
    <property type="entry name" value="Ubiquitin-like"/>
    <property type="match status" value="1"/>
</dbReference>
<name>A0ABD3DEX6_9LAMI</name>
<dbReference type="Gene3D" id="3.30.559.10">
    <property type="entry name" value="Chloramphenicol acetyltransferase-like domain"/>
    <property type="match status" value="1"/>
</dbReference>
<dbReference type="PANTHER" id="PTHR47557:SF2">
    <property type="entry name" value="PLANT UBX DOMAIN-CONTAINING PROTEIN 1"/>
    <property type="match status" value="1"/>
</dbReference>
<evidence type="ECO:0000313" key="1">
    <source>
        <dbReference type="EMBL" id="KAL3639654.1"/>
    </source>
</evidence>
<evidence type="ECO:0000313" key="2">
    <source>
        <dbReference type="Proteomes" id="UP001632038"/>
    </source>
</evidence>
<dbReference type="InterPro" id="IPR023213">
    <property type="entry name" value="CAT-like_dom_sf"/>
</dbReference>
<dbReference type="PANTHER" id="PTHR47557">
    <property type="entry name" value="PLANT UBX DOMAIN-CONTAINING PROTEIN 1"/>
    <property type="match status" value="1"/>
</dbReference>
<accession>A0ABD3DEX6</accession>
<protein>
    <submittedName>
        <fullName evidence="1">Plant UBX domain-containing protein 1</fullName>
    </submittedName>
</protein>